<keyword evidence="6" id="KW-1185">Reference proteome</keyword>
<protein>
    <submittedName>
        <fullName evidence="5">2-keto-3-deoxygluconate kinase</fullName>
    </submittedName>
</protein>
<evidence type="ECO:0000313" key="5">
    <source>
        <dbReference type="EMBL" id="OVE85332.1"/>
    </source>
</evidence>
<organism evidence="5 6">
    <name type="scientific">Natronolimnobius baerhuensis</name>
    <dbReference type="NCBI Taxonomy" id="253108"/>
    <lineage>
        <taxon>Archaea</taxon>
        <taxon>Methanobacteriati</taxon>
        <taxon>Methanobacteriota</taxon>
        <taxon>Stenosarchaea group</taxon>
        <taxon>Halobacteria</taxon>
        <taxon>Halobacteriales</taxon>
        <taxon>Natrialbaceae</taxon>
        <taxon>Natronolimnobius</taxon>
    </lineage>
</organism>
<gene>
    <name evidence="5" type="ORF">B2G88_00440</name>
</gene>
<dbReference type="Proteomes" id="UP000196084">
    <property type="component" value="Unassembled WGS sequence"/>
</dbReference>
<name>A0A202EAQ3_9EURY</name>
<evidence type="ECO:0000313" key="6">
    <source>
        <dbReference type="Proteomes" id="UP000196084"/>
    </source>
</evidence>
<keyword evidence="2" id="KW-0808">Transferase</keyword>
<dbReference type="RefSeq" id="WP_087713677.1">
    <property type="nucleotide sequence ID" value="NZ_MWPH01000001.1"/>
</dbReference>
<dbReference type="SUPFAM" id="SSF53613">
    <property type="entry name" value="Ribokinase-like"/>
    <property type="match status" value="1"/>
</dbReference>
<accession>A0A202EAQ3</accession>
<dbReference type="PRINTS" id="PR00990">
    <property type="entry name" value="RIBOKINASE"/>
</dbReference>
<sequence>MSELVSFGETMLRFSPGKDERLEDAEEFEVHVGGAESNVAIAAQRLGTPATWMSKVPENPLGRQVVGKLRQYGIETDVSWCHRGRQGTYYMEQAGEPRGTNVIYDRQDAAITTAEARELNLDLIRDATVFFTSGITPALSPTLAETTMNLLKAAKEGGTTTAFDFNYRAKLWSPQEATETLTQFFPGIDVLVIAARDAQDVLGLEGDPRQIAHNLGSQYDFETVIVTRGSEGAIGWHDNVVHEQDVYETDTVSPIGTGDAFTGTFIARRLEGDDVPTALDYASAAAALKRTIPGDVALLTAEEVESVVKHGSKAISR</sequence>
<dbReference type="InterPro" id="IPR050306">
    <property type="entry name" value="PfkB_Carbo_kinase"/>
</dbReference>
<evidence type="ECO:0000256" key="2">
    <source>
        <dbReference type="ARBA" id="ARBA00022679"/>
    </source>
</evidence>
<dbReference type="AlphaFoldDB" id="A0A202EAQ3"/>
<reference evidence="5 6" key="1">
    <citation type="submission" date="2017-02" db="EMBL/GenBank/DDBJ databases">
        <title>Natronthermophilus aegyptiacus gen. nov.,sp. nov., an aerobic, extremely halophilic alkalithermophilic archaeon isolated from the athalassohaline Wadi An Natrun, Egypt.</title>
        <authorList>
            <person name="Zhao B."/>
        </authorList>
    </citation>
    <scope>NUCLEOTIDE SEQUENCE [LARGE SCALE GENOMIC DNA]</scope>
    <source>
        <strain evidence="5 6">CGMCC 1.3597</strain>
    </source>
</reference>
<dbReference type="NCBIfam" id="NF041332">
    <property type="entry name" value="KDG_KDGal_kin_Halo"/>
    <property type="match status" value="1"/>
</dbReference>
<dbReference type="PANTHER" id="PTHR43085">
    <property type="entry name" value="HEXOKINASE FAMILY MEMBER"/>
    <property type="match status" value="1"/>
</dbReference>
<evidence type="ECO:0000256" key="1">
    <source>
        <dbReference type="ARBA" id="ARBA00010688"/>
    </source>
</evidence>
<keyword evidence="3 5" id="KW-0418">Kinase</keyword>
<dbReference type="OrthoDB" id="96179at2157"/>
<evidence type="ECO:0000259" key="4">
    <source>
        <dbReference type="Pfam" id="PF00294"/>
    </source>
</evidence>
<comment type="similarity">
    <text evidence="1">Belongs to the carbohydrate kinase PfkB family.</text>
</comment>
<dbReference type="EMBL" id="MWPH01000001">
    <property type="protein sequence ID" value="OVE85332.1"/>
    <property type="molecule type" value="Genomic_DNA"/>
</dbReference>
<dbReference type="Gene3D" id="3.40.1190.20">
    <property type="match status" value="1"/>
</dbReference>
<proteinExistence type="inferred from homology"/>
<feature type="domain" description="Carbohydrate kinase PfkB" evidence="4">
    <location>
        <begin position="1"/>
        <end position="295"/>
    </location>
</feature>
<comment type="caution">
    <text evidence="5">The sequence shown here is derived from an EMBL/GenBank/DDBJ whole genome shotgun (WGS) entry which is preliminary data.</text>
</comment>
<evidence type="ECO:0000256" key="3">
    <source>
        <dbReference type="ARBA" id="ARBA00022777"/>
    </source>
</evidence>
<dbReference type="InterPro" id="IPR011611">
    <property type="entry name" value="PfkB_dom"/>
</dbReference>
<dbReference type="PANTHER" id="PTHR43085:SF57">
    <property type="entry name" value="CARBOHYDRATE KINASE PFKB DOMAIN-CONTAINING PROTEIN"/>
    <property type="match status" value="1"/>
</dbReference>
<dbReference type="InterPro" id="IPR054871">
    <property type="entry name" value="KDG_KDGal_kin_Halo"/>
</dbReference>
<dbReference type="Pfam" id="PF00294">
    <property type="entry name" value="PfkB"/>
    <property type="match status" value="1"/>
</dbReference>
<dbReference type="GO" id="GO:0016301">
    <property type="term" value="F:kinase activity"/>
    <property type="evidence" value="ECO:0007669"/>
    <property type="project" value="UniProtKB-KW"/>
</dbReference>
<dbReference type="InterPro" id="IPR029056">
    <property type="entry name" value="Ribokinase-like"/>
</dbReference>
<dbReference type="InterPro" id="IPR002139">
    <property type="entry name" value="Ribo/fructo_kinase"/>
</dbReference>
<dbReference type="CDD" id="cd01166">
    <property type="entry name" value="KdgK"/>
    <property type="match status" value="1"/>
</dbReference>